<gene>
    <name evidence="1" type="ORF">U9M48_013689</name>
</gene>
<reference evidence="1 2" key="1">
    <citation type="submission" date="2024-02" db="EMBL/GenBank/DDBJ databases">
        <title>High-quality chromosome-scale genome assembly of Pensacola bahiagrass (Paspalum notatum Flugge var. saurae).</title>
        <authorList>
            <person name="Vega J.M."/>
            <person name="Podio M."/>
            <person name="Orjuela J."/>
            <person name="Siena L.A."/>
            <person name="Pessino S.C."/>
            <person name="Combes M.C."/>
            <person name="Mariac C."/>
            <person name="Albertini E."/>
            <person name="Pupilli F."/>
            <person name="Ortiz J.P.A."/>
            <person name="Leblanc O."/>
        </authorList>
    </citation>
    <scope>NUCLEOTIDE SEQUENCE [LARGE SCALE GENOMIC DNA]</scope>
    <source>
        <strain evidence="1">R1</strain>
        <tissue evidence="1">Leaf</tissue>
    </source>
</reference>
<dbReference type="AlphaFoldDB" id="A0AAQ3WJP7"/>
<dbReference type="EMBL" id="CP144747">
    <property type="protein sequence ID" value="WVZ64122.1"/>
    <property type="molecule type" value="Genomic_DNA"/>
</dbReference>
<name>A0AAQ3WJP7_PASNO</name>
<protein>
    <submittedName>
        <fullName evidence="1">Uncharacterized protein</fullName>
    </submittedName>
</protein>
<evidence type="ECO:0000313" key="1">
    <source>
        <dbReference type="EMBL" id="WVZ64122.1"/>
    </source>
</evidence>
<proteinExistence type="predicted"/>
<sequence>MPAVEPAFHILSRHSQVRRSISLSYPASPPVCLTHDADHRPIKEELLEKWSVDEWPKHNADRCANDKLMSGFFTVDMPVTKLDLIDVICDCIMAIEDYTTLE</sequence>
<dbReference type="Proteomes" id="UP001341281">
    <property type="component" value="Chromosome 03"/>
</dbReference>
<organism evidence="1 2">
    <name type="scientific">Paspalum notatum var. saurae</name>
    <dbReference type="NCBI Taxonomy" id="547442"/>
    <lineage>
        <taxon>Eukaryota</taxon>
        <taxon>Viridiplantae</taxon>
        <taxon>Streptophyta</taxon>
        <taxon>Embryophyta</taxon>
        <taxon>Tracheophyta</taxon>
        <taxon>Spermatophyta</taxon>
        <taxon>Magnoliopsida</taxon>
        <taxon>Liliopsida</taxon>
        <taxon>Poales</taxon>
        <taxon>Poaceae</taxon>
        <taxon>PACMAD clade</taxon>
        <taxon>Panicoideae</taxon>
        <taxon>Andropogonodae</taxon>
        <taxon>Paspaleae</taxon>
        <taxon>Paspalinae</taxon>
        <taxon>Paspalum</taxon>
    </lineage>
</organism>
<keyword evidence="2" id="KW-1185">Reference proteome</keyword>
<accession>A0AAQ3WJP7</accession>
<evidence type="ECO:0000313" key="2">
    <source>
        <dbReference type="Proteomes" id="UP001341281"/>
    </source>
</evidence>